<dbReference type="AlphaFoldDB" id="A0A5C8ZLM7"/>
<sequence>MGDAPSGSSGCAQIVTRHHLASGPDTRRPPRDQLPGQPEPGVRRTPVALSPQLDALHDRVRLYAPGGLPVPLDAAGVRHLVRRLTWGESPGLLEEVRRDPQAWFDAQLDPSRVDDSACDGYTARFTKVRRSIAEVRAQDKNGSWDTMSELGWLTTARYAWSRRQLFEVVCDFWSNHLNVTNPSSDVWDSRHDYDAAVIRRHALGSFEEMLVASAKHPAMLRYLDNTSSTKKAPNENYAREVMELHTVGVGAGYGEAGVRAAARVLTGLTVGKDGTYAYDPSRHDTSAASVLGWSTPAHSAADGEAVATSLLRHLARHSATATAVARKLAVRFVSDDPPASLVSRLAGVYTAAGTQVVPVLKALFTSDEFWASAGQKTRRPLEGFIATVRMTGSTPGDAGRGGIDDLYWQTRELGQAPLAWAPPNGYPDVAAAWRSAGGTLSRWNESTKVVNGWWPNKLARLPDKSLLPSPLPTTFGALVDALVLRLLGRPATATERAALLAFTEHGAGDALKSTDQWVGWRLNSVVTTILNSPGHMER</sequence>
<comment type="caution">
    <text evidence="2">The sequence shown here is derived from an EMBL/GenBank/DDBJ whole genome shotgun (WGS) entry which is preliminary data.</text>
</comment>
<reference evidence="2 3" key="1">
    <citation type="submission" date="2019-07" db="EMBL/GenBank/DDBJ databases">
        <title>Quadrisphaera sp. strain DD2A genome sequencing and assembly.</title>
        <authorList>
            <person name="Kim I."/>
        </authorList>
    </citation>
    <scope>NUCLEOTIDE SEQUENCE [LARGE SCALE GENOMIC DNA]</scope>
    <source>
        <strain evidence="2 3">DD2A</strain>
    </source>
</reference>
<name>A0A5C8ZLM7_9ACTN</name>
<dbReference type="EMBL" id="VKAC01000001">
    <property type="protein sequence ID" value="TXR58049.1"/>
    <property type="molecule type" value="Genomic_DNA"/>
</dbReference>
<protein>
    <submittedName>
        <fullName evidence="2">DUF1800 domain-containing protein</fullName>
    </submittedName>
</protein>
<accession>A0A5C8ZLM7</accession>
<dbReference type="OrthoDB" id="9772295at2"/>
<organism evidence="2 3">
    <name type="scientific">Quadrisphaera setariae</name>
    <dbReference type="NCBI Taxonomy" id="2593304"/>
    <lineage>
        <taxon>Bacteria</taxon>
        <taxon>Bacillati</taxon>
        <taxon>Actinomycetota</taxon>
        <taxon>Actinomycetes</taxon>
        <taxon>Kineosporiales</taxon>
        <taxon>Kineosporiaceae</taxon>
        <taxon>Quadrisphaera</taxon>
    </lineage>
</organism>
<dbReference type="Proteomes" id="UP000321234">
    <property type="component" value="Unassembled WGS sequence"/>
</dbReference>
<dbReference type="InterPro" id="IPR014917">
    <property type="entry name" value="DUF1800"/>
</dbReference>
<feature type="region of interest" description="Disordered" evidence="1">
    <location>
        <begin position="1"/>
        <end position="45"/>
    </location>
</feature>
<evidence type="ECO:0000313" key="3">
    <source>
        <dbReference type="Proteomes" id="UP000321234"/>
    </source>
</evidence>
<keyword evidence="3" id="KW-1185">Reference proteome</keyword>
<evidence type="ECO:0000256" key="1">
    <source>
        <dbReference type="SAM" id="MobiDB-lite"/>
    </source>
</evidence>
<dbReference type="Pfam" id="PF08811">
    <property type="entry name" value="DUF1800"/>
    <property type="match status" value="1"/>
</dbReference>
<feature type="compositionally biased region" description="Polar residues" evidence="1">
    <location>
        <begin position="1"/>
        <end position="11"/>
    </location>
</feature>
<proteinExistence type="predicted"/>
<evidence type="ECO:0000313" key="2">
    <source>
        <dbReference type="EMBL" id="TXR58049.1"/>
    </source>
</evidence>
<gene>
    <name evidence="2" type="ORF">FMM08_02225</name>
</gene>